<dbReference type="InterPro" id="IPR035994">
    <property type="entry name" value="Nucleoside_phosphorylase_sf"/>
</dbReference>
<dbReference type="NCBIfam" id="NF006054">
    <property type="entry name" value="PRK08202.1"/>
    <property type="match status" value="1"/>
</dbReference>
<dbReference type="EC" id="2.4.2.1" evidence="5"/>
<keyword evidence="3 5" id="KW-0328">Glycosyltransferase</keyword>
<evidence type="ECO:0000256" key="3">
    <source>
        <dbReference type="ARBA" id="ARBA00022676"/>
    </source>
</evidence>
<evidence type="ECO:0000256" key="1">
    <source>
        <dbReference type="ARBA" id="ARBA00005058"/>
    </source>
</evidence>
<gene>
    <name evidence="7" type="ORF">BSZ37_17315</name>
</gene>
<comment type="similarity">
    <text evidence="2 5">Belongs to the PNP/MTAP phosphorylase family.</text>
</comment>
<dbReference type="NCBIfam" id="TIGR01697">
    <property type="entry name" value="PNPH-PUNA-XAPA"/>
    <property type="match status" value="1"/>
</dbReference>
<dbReference type="OrthoDB" id="1523230at2"/>
<evidence type="ECO:0000313" key="7">
    <source>
        <dbReference type="EMBL" id="PAP78070.1"/>
    </source>
</evidence>
<dbReference type="Pfam" id="PF01048">
    <property type="entry name" value="PNP_UDP_1"/>
    <property type="match status" value="1"/>
</dbReference>
<evidence type="ECO:0000256" key="5">
    <source>
        <dbReference type="PIRNR" id="PIRNR000477"/>
    </source>
</evidence>
<evidence type="ECO:0000256" key="2">
    <source>
        <dbReference type="ARBA" id="ARBA00006751"/>
    </source>
</evidence>
<dbReference type="InterPro" id="IPR011268">
    <property type="entry name" value="Purine_phosphorylase"/>
</dbReference>
<dbReference type="PIRSF" id="PIRSF000477">
    <property type="entry name" value="PurNPase"/>
    <property type="match status" value="1"/>
</dbReference>
<dbReference type="PANTHER" id="PTHR11904:SF9">
    <property type="entry name" value="PURINE NUCLEOSIDE PHOSPHORYLASE-RELATED"/>
    <property type="match status" value="1"/>
</dbReference>
<keyword evidence="8" id="KW-1185">Reference proteome</keyword>
<dbReference type="AlphaFoldDB" id="A0A271J3Y9"/>
<dbReference type="RefSeq" id="WP_095511742.1">
    <property type="nucleotide sequence ID" value="NZ_MQWD01000001.1"/>
</dbReference>
<keyword evidence="4 5" id="KW-0808">Transferase</keyword>
<dbReference type="InterPro" id="IPR011270">
    <property type="entry name" value="Pur_Nuc_Pase_Ino/Guo-sp"/>
</dbReference>
<organism evidence="7 8">
    <name type="scientific">Rubrivirga marina</name>
    <dbReference type="NCBI Taxonomy" id="1196024"/>
    <lineage>
        <taxon>Bacteria</taxon>
        <taxon>Pseudomonadati</taxon>
        <taxon>Rhodothermota</taxon>
        <taxon>Rhodothermia</taxon>
        <taxon>Rhodothermales</taxon>
        <taxon>Rubricoccaceae</taxon>
        <taxon>Rubrivirga</taxon>
    </lineage>
</organism>
<comment type="function">
    <text evidence="5">The purine nucleoside phosphorylases catalyze the phosphorolytic breakdown of the N-glycosidic bond in the beta-(deoxy)ribonucleoside molecules, with the formation of the corresponding free purine bases and pentose-1-phosphate.</text>
</comment>
<evidence type="ECO:0000259" key="6">
    <source>
        <dbReference type="Pfam" id="PF01048"/>
    </source>
</evidence>
<dbReference type="InterPro" id="IPR000845">
    <property type="entry name" value="Nucleoside_phosphorylase_d"/>
</dbReference>
<dbReference type="Proteomes" id="UP000216339">
    <property type="component" value="Unassembled WGS sequence"/>
</dbReference>
<comment type="caution">
    <text evidence="7">The sequence shown here is derived from an EMBL/GenBank/DDBJ whole genome shotgun (WGS) entry which is preliminary data.</text>
</comment>
<accession>A0A271J3Y9</accession>
<dbReference type="GO" id="GO:0009116">
    <property type="term" value="P:nucleoside metabolic process"/>
    <property type="evidence" value="ECO:0007669"/>
    <property type="project" value="InterPro"/>
</dbReference>
<evidence type="ECO:0000313" key="8">
    <source>
        <dbReference type="Proteomes" id="UP000216339"/>
    </source>
</evidence>
<dbReference type="EMBL" id="MQWD01000001">
    <property type="protein sequence ID" value="PAP78070.1"/>
    <property type="molecule type" value="Genomic_DNA"/>
</dbReference>
<comment type="pathway">
    <text evidence="1 5">Purine metabolism; purine nucleoside salvage.</text>
</comment>
<dbReference type="NCBIfam" id="TIGR01700">
    <property type="entry name" value="PNPH"/>
    <property type="match status" value="1"/>
</dbReference>
<dbReference type="SUPFAM" id="SSF53167">
    <property type="entry name" value="Purine and uridine phosphorylases"/>
    <property type="match status" value="1"/>
</dbReference>
<dbReference type="GO" id="GO:0005737">
    <property type="term" value="C:cytoplasm"/>
    <property type="evidence" value="ECO:0007669"/>
    <property type="project" value="TreeGrafter"/>
</dbReference>
<reference evidence="7 8" key="1">
    <citation type="submission" date="2016-11" db="EMBL/GenBank/DDBJ databases">
        <title>Study of marine rhodopsin-containing bacteria.</title>
        <authorList>
            <person name="Yoshizawa S."/>
            <person name="Kumagai Y."/>
            <person name="Kogure K."/>
        </authorList>
    </citation>
    <scope>NUCLEOTIDE SEQUENCE [LARGE SCALE GENOMIC DNA]</scope>
    <source>
        <strain evidence="7 8">SAORIC-28</strain>
    </source>
</reference>
<sequence length="278" mass="29898">MTPDIDTARAQVQEAADALRQRVGDSARVGIILGTGLGKLAEEIDARETLSYDEIPHFPLSTVESHDGRLIAGTLRGVEVLAMQGRFHLYEGYSAWQITLPVRVMAALGVEALLISNAAGGMNPLYRRGDLMLTTDHINLQGANPLTGPNIDEWGPRFPDMSAPYDRELRDTAEAAALERGIRLQQGVYVAVVGPNLETRAEYRFLRGIGADVVGMSTVPEVIVARHQGLRCLAISVVTDECFPDALEPVSIEDVLAAAAEAEPKLTTLMGDVVASLA</sequence>
<name>A0A271J3Y9_9BACT</name>
<feature type="domain" description="Nucleoside phosphorylase" evidence="6">
    <location>
        <begin position="28"/>
        <end position="273"/>
    </location>
</feature>
<dbReference type="CDD" id="cd09009">
    <property type="entry name" value="PNP-EcPNPII_like"/>
    <property type="match status" value="1"/>
</dbReference>
<protein>
    <recommendedName>
        <fullName evidence="5">Purine nucleoside phosphorylase</fullName>
        <ecNumber evidence="5">2.4.2.1</ecNumber>
    </recommendedName>
    <alternativeName>
        <fullName evidence="5">Inosine-guanosine phosphorylase</fullName>
    </alternativeName>
</protein>
<evidence type="ECO:0000256" key="4">
    <source>
        <dbReference type="ARBA" id="ARBA00022679"/>
    </source>
</evidence>
<proteinExistence type="inferred from homology"/>
<dbReference type="Gene3D" id="3.40.50.1580">
    <property type="entry name" value="Nucleoside phosphorylase domain"/>
    <property type="match status" value="1"/>
</dbReference>
<dbReference type="UniPathway" id="UPA00606"/>
<dbReference type="PANTHER" id="PTHR11904">
    <property type="entry name" value="METHYLTHIOADENOSINE/PURINE NUCLEOSIDE PHOSPHORYLASE"/>
    <property type="match status" value="1"/>
</dbReference>
<dbReference type="GO" id="GO:0004731">
    <property type="term" value="F:purine-nucleoside phosphorylase activity"/>
    <property type="evidence" value="ECO:0007669"/>
    <property type="project" value="UniProtKB-EC"/>
</dbReference>